<protein>
    <submittedName>
        <fullName evidence="1">Uncharacterized protein</fullName>
    </submittedName>
</protein>
<dbReference type="InParanoid" id="A0A409X897"/>
<dbReference type="Proteomes" id="UP000283269">
    <property type="component" value="Unassembled WGS sequence"/>
</dbReference>
<sequence>MAYDCNTACVQLEKSVTHGLNARLGHHVTHLEGNMDDILVKLEQINNWYADVAKMLQELKENGPPTSHQVELEPIGLAVNIQDGVLDATADIANIQSISNI</sequence>
<organism evidence="1 2">
    <name type="scientific">Psilocybe cyanescens</name>
    <dbReference type="NCBI Taxonomy" id="93625"/>
    <lineage>
        <taxon>Eukaryota</taxon>
        <taxon>Fungi</taxon>
        <taxon>Dikarya</taxon>
        <taxon>Basidiomycota</taxon>
        <taxon>Agaricomycotina</taxon>
        <taxon>Agaricomycetes</taxon>
        <taxon>Agaricomycetidae</taxon>
        <taxon>Agaricales</taxon>
        <taxon>Agaricineae</taxon>
        <taxon>Strophariaceae</taxon>
        <taxon>Psilocybe</taxon>
    </lineage>
</organism>
<dbReference type="EMBL" id="NHYD01002393">
    <property type="protein sequence ID" value="PPQ87013.1"/>
    <property type="molecule type" value="Genomic_DNA"/>
</dbReference>
<comment type="caution">
    <text evidence="1">The sequence shown here is derived from an EMBL/GenBank/DDBJ whole genome shotgun (WGS) entry which is preliminary data.</text>
</comment>
<dbReference type="AlphaFoldDB" id="A0A409X897"/>
<proteinExistence type="predicted"/>
<name>A0A409X897_PSICY</name>
<accession>A0A409X897</accession>
<evidence type="ECO:0000313" key="2">
    <source>
        <dbReference type="Proteomes" id="UP000283269"/>
    </source>
</evidence>
<reference evidence="1 2" key="1">
    <citation type="journal article" date="2018" name="Evol. Lett.">
        <title>Horizontal gene cluster transfer increased hallucinogenic mushroom diversity.</title>
        <authorList>
            <person name="Reynolds H.T."/>
            <person name="Vijayakumar V."/>
            <person name="Gluck-Thaler E."/>
            <person name="Korotkin H.B."/>
            <person name="Matheny P.B."/>
            <person name="Slot J.C."/>
        </authorList>
    </citation>
    <scope>NUCLEOTIDE SEQUENCE [LARGE SCALE GENOMIC DNA]</scope>
    <source>
        <strain evidence="1 2">2631</strain>
    </source>
</reference>
<evidence type="ECO:0000313" key="1">
    <source>
        <dbReference type="EMBL" id="PPQ87013.1"/>
    </source>
</evidence>
<gene>
    <name evidence="1" type="ORF">CVT25_009038</name>
</gene>
<keyword evidence="2" id="KW-1185">Reference proteome</keyword>